<keyword evidence="1" id="KW-0472">Membrane</keyword>
<feature type="domain" description="AIR12 DOMON" evidence="3">
    <location>
        <begin position="90"/>
        <end position="198"/>
    </location>
</feature>
<dbReference type="HOGENOM" id="CLU_1039539_0_0_1"/>
<dbReference type="Proteomes" id="UP000017836">
    <property type="component" value="Unassembled WGS sequence"/>
</dbReference>
<dbReference type="AlphaFoldDB" id="W1NHG4"/>
<evidence type="ECO:0000256" key="2">
    <source>
        <dbReference type="SAM" id="SignalP"/>
    </source>
</evidence>
<dbReference type="InterPro" id="IPR045265">
    <property type="entry name" value="AIR12_DOMON"/>
</dbReference>
<keyword evidence="2" id="KW-0732">Signal</keyword>
<dbReference type="STRING" id="13333.W1NHG4"/>
<evidence type="ECO:0000259" key="3">
    <source>
        <dbReference type="Pfam" id="PF04526"/>
    </source>
</evidence>
<reference evidence="5" key="1">
    <citation type="journal article" date="2013" name="Science">
        <title>The Amborella genome and the evolution of flowering plants.</title>
        <authorList>
            <consortium name="Amborella Genome Project"/>
        </authorList>
    </citation>
    <scope>NUCLEOTIDE SEQUENCE [LARGE SCALE GENOMIC DNA]</scope>
</reference>
<gene>
    <name evidence="4" type="ORF">AMTR_s00011p00159800</name>
</gene>
<feature type="chain" id="PRO_5004806555" description="AIR12 DOMON domain-containing protein" evidence="2">
    <location>
        <begin position="24"/>
        <end position="268"/>
    </location>
</feature>
<protein>
    <recommendedName>
        <fullName evidence="3">AIR12 DOMON domain-containing protein</fullName>
    </recommendedName>
</protein>
<keyword evidence="1" id="KW-0812">Transmembrane</keyword>
<dbReference type="Pfam" id="PF04526">
    <property type="entry name" value="DUF568"/>
    <property type="match status" value="1"/>
</dbReference>
<keyword evidence="5" id="KW-1185">Reference proteome</keyword>
<name>W1NHG4_AMBTC</name>
<dbReference type="PANTHER" id="PTHR23130:SF195">
    <property type="entry name" value="CYTOCHROME B561 AND DOMON DOMAIN-CONTAINING PROTEIN"/>
    <property type="match status" value="1"/>
</dbReference>
<organism evidence="4 5">
    <name type="scientific">Amborella trichopoda</name>
    <dbReference type="NCBI Taxonomy" id="13333"/>
    <lineage>
        <taxon>Eukaryota</taxon>
        <taxon>Viridiplantae</taxon>
        <taxon>Streptophyta</taxon>
        <taxon>Embryophyta</taxon>
        <taxon>Tracheophyta</taxon>
        <taxon>Spermatophyta</taxon>
        <taxon>Magnoliopsida</taxon>
        <taxon>Amborellales</taxon>
        <taxon>Amborellaceae</taxon>
        <taxon>Amborella</taxon>
    </lineage>
</organism>
<proteinExistence type="predicted"/>
<evidence type="ECO:0000313" key="5">
    <source>
        <dbReference type="Proteomes" id="UP000017836"/>
    </source>
</evidence>
<sequence>MASYRFLLFLVHLLMTIPEISQSKPMRCDCGSFPSTFAKNNLSLCKNLREFDGVFGWKIEGGKIGIGFKARKAGSTGWVAWGVNFQLPIMVGTQAIAALPMANGSIQWQTYNLIPEYTLMGNPLPLAPAPIEITANVTEIQNEGGFITLFATISHHRFHDENYTINHLWQVGSRADDIILHRHPMSLKHFDSRERLDLMSGETLLQSSTHRINSIRTVRLFLVTHFFVSLCVCVNITAIAVSVVLVVDSITIVIAIGSHFPSRLTMRA</sequence>
<dbReference type="Gramene" id="ERM94620">
    <property type="protein sequence ID" value="ERM94620"/>
    <property type="gene ID" value="AMTR_s00011p00159800"/>
</dbReference>
<dbReference type="eggNOG" id="KOG4293">
    <property type="taxonomic scope" value="Eukaryota"/>
</dbReference>
<keyword evidence="1" id="KW-1133">Transmembrane helix</keyword>
<feature type="signal peptide" evidence="2">
    <location>
        <begin position="1"/>
        <end position="23"/>
    </location>
</feature>
<evidence type="ECO:0000313" key="4">
    <source>
        <dbReference type="EMBL" id="ERM94620.1"/>
    </source>
</evidence>
<accession>W1NHG4</accession>
<feature type="transmembrane region" description="Helical" evidence="1">
    <location>
        <begin position="226"/>
        <end position="257"/>
    </location>
</feature>
<evidence type="ECO:0000256" key="1">
    <source>
        <dbReference type="SAM" id="Phobius"/>
    </source>
</evidence>
<dbReference type="EMBL" id="KI397507">
    <property type="protein sequence ID" value="ERM94620.1"/>
    <property type="molecule type" value="Genomic_DNA"/>
</dbReference>
<dbReference type="PANTHER" id="PTHR23130">
    <property type="entry name" value="CYTOCHROME B561 AND DOMON DOMAIN-CONTAINING PROTEIN"/>
    <property type="match status" value="1"/>
</dbReference>